<organism evidence="1 2">
    <name type="scientific">Fructobacillus durionis</name>
    <dbReference type="NCBI Taxonomy" id="283737"/>
    <lineage>
        <taxon>Bacteria</taxon>
        <taxon>Bacillati</taxon>
        <taxon>Bacillota</taxon>
        <taxon>Bacilli</taxon>
        <taxon>Lactobacillales</taxon>
        <taxon>Lactobacillaceae</taxon>
        <taxon>Fructobacillus</taxon>
    </lineage>
</organism>
<protein>
    <submittedName>
        <fullName evidence="1">Uncharacterized protein</fullName>
    </submittedName>
</protein>
<keyword evidence="2" id="KW-1185">Reference proteome</keyword>
<sequence>MKKQTSYQDLFLSQDYQTALAAIKKNHQDEAKVRDFFNISSYYKKLHQAIAAGSTSGIHAPVRGNSGKSLGGFYFHHDLENIRGYESLNQFQACYRIFNRMKDEHPDYSDDEAIQASFLCQEKQNITRVDLIEHIILHYFILKEQNTTADEVQHSGFQALCQKLDSLKDSKAPYDLKLKAEVEKRQVTDDEIQQLVQQMKDKLPK</sequence>
<dbReference type="OrthoDB" id="2287900at2"/>
<gene>
    <name evidence="1" type="ORF">SAMN05660453_1011</name>
</gene>
<dbReference type="AlphaFoldDB" id="A0A1I1G7W4"/>
<dbReference type="EMBL" id="FOLI01000004">
    <property type="protein sequence ID" value="SFC07446.1"/>
    <property type="molecule type" value="Genomic_DNA"/>
</dbReference>
<evidence type="ECO:0000313" key="1">
    <source>
        <dbReference type="EMBL" id="SFC07446.1"/>
    </source>
</evidence>
<dbReference type="RefSeq" id="WP_091502628.1">
    <property type="nucleotide sequence ID" value="NZ_FOLI01000004.1"/>
</dbReference>
<proteinExistence type="predicted"/>
<evidence type="ECO:0000313" key="2">
    <source>
        <dbReference type="Proteomes" id="UP000199376"/>
    </source>
</evidence>
<accession>A0A1I1G7W4</accession>
<name>A0A1I1G7W4_9LACO</name>
<reference evidence="1 2" key="1">
    <citation type="submission" date="2016-10" db="EMBL/GenBank/DDBJ databases">
        <authorList>
            <person name="de Groot N.N."/>
        </authorList>
    </citation>
    <scope>NUCLEOTIDE SEQUENCE [LARGE SCALE GENOMIC DNA]</scope>
    <source>
        <strain evidence="1 2">DSM 19113</strain>
    </source>
</reference>
<dbReference type="Proteomes" id="UP000199376">
    <property type="component" value="Unassembled WGS sequence"/>
</dbReference>